<dbReference type="AlphaFoldDB" id="A0A1B0FD29"/>
<feature type="transmembrane region" description="Helical" evidence="9">
    <location>
        <begin position="25"/>
        <end position="48"/>
    </location>
</feature>
<keyword evidence="12" id="KW-1185">Reference proteome</keyword>
<dbReference type="Gene3D" id="3.90.1720.10">
    <property type="entry name" value="endopeptidase domain like (from Nostoc punctiforme)"/>
    <property type="match status" value="1"/>
</dbReference>
<dbReference type="GO" id="GO:0003677">
    <property type="term" value="F:DNA binding"/>
    <property type="evidence" value="ECO:0007669"/>
    <property type="project" value="InterPro"/>
</dbReference>
<dbReference type="PRINTS" id="PR00506">
    <property type="entry name" value="D21N6MTFRASE"/>
</dbReference>
<evidence type="ECO:0000256" key="2">
    <source>
        <dbReference type="ARBA" id="ARBA00007074"/>
    </source>
</evidence>
<dbReference type="PROSITE" id="PS00092">
    <property type="entry name" value="N6_MTASE"/>
    <property type="match status" value="1"/>
</dbReference>
<dbReference type="GO" id="GO:0032259">
    <property type="term" value="P:methylation"/>
    <property type="evidence" value="ECO:0007669"/>
    <property type="project" value="UniProtKB-KW"/>
</dbReference>
<comment type="similarity">
    <text evidence="2">Belongs to the peptidase C40 family.</text>
</comment>
<dbReference type="EMBL" id="CCAG010008248">
    <property type="status" value="NOT_ANNOTATED_CDS"/>
    <property type="molecule type" value="Genomic_DNA"/>
</dbReference>
<dbReference type="EMBL" id="CCAG010008250">
    <property type="status" value="NOT_ANNOTATED_CDS"/>
    <property type="molecule type" value="Genomic_DNA"/>
</dbReference>
<dbReference type="Pfam" id="PF19478">
    <property type="entry name" value="TrbL_2"/>
    <property type="match status" value="1"/>
</dbReference>
<dbReference type="Gene3D" id="1.10.8.730">
    <property type="match status" value="1"/>
</dbReference>
<evidence type="ECO:0000256" key="6">
    <source>
        <dbReference type="ARBA" id="ARBA00022691"/>
    </source>
</evidence>
<dbReference type="EMBL" id="CCAG010008247">
    <property type="status" value="NOT_ANNOTATED_CDS"/>
    <property type="molecule type" value="Genomic_DNA"/>
</dbReference>
<sequence length="926" mass="103901">AHFEQIFSHKRHKTAYGRWRCRSDWYTACTITGEFILAGAMWVAVWFVSNAFTITMAIFDVGQNVVNRAAGVINQQTAINIDSVVTSMETAMESMEVGELIILALETLLASLCLKELENVVFQTAGIAQKYNCALKRLDYQQEQGLMSSLPLGRNWIPIKRALTTTSTAIFVPFTTQELFMGGESIYYGLNALSNNLIMADRKKLKNPNGLILGTPGSDPVPEKMPILEDLYNLLRKQEEAESQRLATALEIYVNGSLKVFNHRTNVELNNRLIPDETVDLILTDPPYGISYQNQFTNHRHAVLEGDSGIPYEEFAKECYRILKDNTHAYFFTRGRNEPSQKYKTRFNACWFGSDYPKATYNSAWQKRNGIYHPTIKYVECLSWLIQISSLPGELVFDGYMGTGSTALAARQNGRNYLGAEIAPEHFKTIQKRLSEQEVREDTDDNAALDAADQMEFAGESLARKSIYVRERLKENRQRNNRLKESVLEETEKSRLQFGTSASDEAKRAVQKEAEQKKQSALKKLLQKKRYQKQYQAAKQGKAVKDAVLVNAQRFTEKAKAAVKELVAQNRNILLSIGVLVLLFALMATSLSSCAALFQGSSNAIISTSYSSEDADIYAAENAYVALENALNEQINQMKANHSDYDEFQFQIDEIGHNPYQLISYLTVKYGGFTYAEVADEIQDIFKEQYGLYTDSTRETVTEKKTVRVGESLGQVVTSGYCNCPICCGQWSGGPTASGAYPQANHTIAVDASNPFVPMGTHVVMNGVEYVVEDTGAFARYGVQFDVFYSDHASASAHGHQTWEAYIADSNGSQEVEVTTTREVNRLDVTLTNHNLDAVLRNRMTDKEQEQYDAYNKYYGNRDYLFDLNTIPTGGAGFGYDIPAEALSDPQFAKMIREAEKYLGYPYVWGGASPSTSFDCSGFVCW</sequence>
<proteinExistence type="inferred from homology"/>
<dbReference type="PANTHER" id="PTHR47053">
    <property type="entry name" value="MUREIN DD-ENDOPEPTIDASE MEPH-RELATED"/>
    <property type="match status" value="1"/>
</dbReference>
<evidence type="ECO:0000256" key="7">
    <source>
        <dbReference type="ARBA" id="ARBA00022801"/>
    </source>
</evidence>
<protein>
    <recommendedName>
        <fullName evidence="10">NlpC/P60 domain-containing protein</fullName>
    </recommendedName>
</protein>
<dbReference type="PROSITE" id="PS51935">
    <property type="entry name" value="NLPC_P60"/>
    <property type="match status" value="1"/>
</dbReference>
<dbReference type="InterPro" id="IPR029063">
    <property type="entry name" value="SAM-dependent_MTases_sf"/>
</dbReference>
<dbReference type="Gene3D" id="3.40.50.150">
    <property type="entry name" value="Vaccinia Virus protein VP39"/>
    <property type="match status" value="1"/>
</dbReference>
<dbReference type="SUPFAM" id="SSF53335">
    <property type="entry name" value="S-adenosyl-L-methionine-dependent methyltransferases"/>
    <property type="match status" value="1"/>
</dbReference>
<comment type="similarity">
    <text evidence="1">Belongs to the N(4)/N(6)-methyltransferase family.</text>
</comment>
<dbReference type="EnsemblMetazoa" id="GMOY001480-RA">
    <property type="protein sequence ID" value="GMOY001480-PA"/>
    <property type="gene ID" value="GMOY001480"/>
</dbReference>
<evidence type="ECO:0000256" key="9">
    <source>
        <dbReference type="SAM" id="Phobius"/>
    </source>
</evidence>
<keyword evidence="4" id="KW-0645">Protease</keyword>
<dbReference type="Pfam" id="PF01555">
    <property type="entry name" value="N6_N4_Mtase"/>
    <property type="match status" value="1"/>
</dbReference>
<dbReference type="SUPFAM" id="SSF54001">
    <property type="entry name" value="Cysteine proteinases"/>
    <property type="match status" value="1"/>
</dbReference>
<dbReference type="GO" id="GO:0008234">
    <property type="term" value="F:cysteine-type peptidase activity"/>
    <property type="evidence" value="ECO:0007669"/>
    <property type="project" value="UniProtKB-KW"/>
</dbReference>
<dbReference type="PANTHER" id="PTHR47053:SF1">
    <property type="entry name" value="MUREIN DD-ENDOPEPTIDASE MEPH-RELATED"/>
    <property type="match status" value="1"/>
</dbReference>
<evidence type="ECO:0000256" key="1">
    <source>
        <dbReference type="ARBA" id="ARBA00006594"/>
    </source>
</evidence>
<keyword evidence="5" id="KW-0808">Transferase</keyword>
<dbReference type="STRING" id="37546.A0A1B0FD29"/>
<keyword evidence="3" id="KW-0489">Methyltransferase</keyword>
<evidence type="ECO:0000313" key="12">
    <source>
        <dbReference type="Proteomes" id="UP000092444"/>
    </source>
</evidence>
<feature type="domain" description="NlpC/P60" evidence="10">
    <location>
        <begin position="889"/>
        <end position="926"/>
    </location>
</feature>
<accession>A0A1B0FD29</accession>
<dbReference type="Proteomes" id="UP000092444">
    <property type="component" value="Unassembled WGS sequence"/>
</dbReference>
<evidence type="ECO:0000313" key="11">
    <source>
        <dbReference type="EnsemblMetazoa" id="GMOY001480-PA"/>
    </source>
</evidence>
<keyword evidence="9" id="KW-1133">Transmembrane helix</keyword>
<evidence type="ECO:0000256" key="4">
    <source>
        <dbReference type="ARBA" id="ARBA00022670"/>
    </source>
</evidence>
<dbReference type="InterPro" id="IPR059180">
    <property type="entry name" value="3D_YorM"/>
</dbReference>
<reference evidence="11" key="1">
    <citation type="submission" date="2020-05" db="UniProtKB">
        <authorList>
            <consortium name="EnsemblMetazoa"/>
        </authorList>
    </citation>
    <scope>IDENTIFICATION</scope>
    <source>
        <strain evidence="11">Yale</strain>
    </source>
</reference>
<dbReference type="GO" id="GO:0008170">
    <property type="term" value="F:N-methyltransferase activity"/>
    <property type="evidence" value="ECO:0007669"/>
    <property type="project" value="InterPro"/>
</dbReference>
<name>A0A1B0FD29_GLOMM</name>
<dbReference type="CDD" id="cd14667">
    <property type="entry name" value="3D_containing_proteins"/>
    <property type="match status" value="1"/>
</dbReference>
<evidence type="ECO:0000256" key="3">
    <source>
        <dbReference type="ARBA" id="ARBA00022603"/>
    </source>
</evidence>
<keyword evidence="8" id="KW-0788">Thiol protease</keyword>
<dbReference type="InterPro" id="IPR002941">
    <property type="entry name" value="DNA_methylase_N4/N6"/>
</dbReference>
<dbReference type="EMBL" id="CCAG010008246">
    <property type="status" value="NOT_ANNOTATED_CDS"/>
    <property type="molecule type" value="Genomic_DNA"/>
</dbReference>
<evidence type="ECO:0000256" key="5">
    <source>
        <dbReference type="ARBA" id="ARBA00022679"/>
    </source>
</evidence>
<organism evidence="11 12">
    <name type="scientific">Glossina morsitans morsitans</name>
    <name type="common">Savannah tsetse fly</name>
    <dbReference type="NCBI Taxonomy" id="37546"/>
    <lineage>
        <taxon>Eukaryota</taxon>
        <taxon>Metazoa</taxon>
        <taxon>Ecdysozoa</taxon>
        <taxon>Arthropoda</taxon>
        <taxon>Hexapoda</taxon>
        <taxon>Insecta</taxon>
        <taxon>Pterygota</taxon>
        <taxon>Neoptera</taxon>
        <taxon>Endopterygota</taxon>
        <taxon>Diptera</taxon>
        <taxon>Brachycera</taxon>
        <taxon>Muscomorpha</taxon>
        <taxon>Hippoboscoidea</taxon>
        <taxon>Glossinidae</taxon>
        <taxon>Glossina</taxon>
    </lineage>
</organism>
<keyword evidence="9" id="KW-0472">Membrane</keyword>
<dbReference type="InterPro" id="IPR038765">
    <property type="entry name" value="Papain-like_cys_pep_sf"/>
</dbReference>
<evidence type="ECO:0000259" key="10">
    <source>
        <dbReference type="PROSITE" id="PS51935"/>
    </source>
</evidence>
<dbReference type="GO" id="GO:0006508">
    <property type="term" value="P:proteolysis"/>
    <property type="evidence" value="ECO:0007669"/>
    <property type="project" value="UniProtKB-KW"/>
</dbReference>
<evidence type="ECO:0000256" key="8">
    <source>
        <dbReference type="ARBA" id="ARBA00022807"/>
    </source>
</evidence>
<dbReference type="InterPro" id="IPR002052">
    <property type="entry name" value="DNA_methylase_N6_adenine_CS"/>
</dbReference>
<keyword evidence="9" id="KW-0812">Transmembrane</keyword>
<dbReference type="InterPro" id="IPR002295">
    <property type="entry name" value="N4/N6-MTase_EcoPI_Mod-like"/>
</dbReference>
<dbReference type="InterPro" id="IPR000064">
    <property type="entry name" value="NLP_P60_dom"/>
</dbReference>
<dbReference type="EMBL" id="CCAG010008249">
    <property type="status" value="NOT_ANNOTATED_CDS"/>
    <property type="molecule type" value="Genomic_DNA"/>
</dbReference>
<dbReference type="NCBIfam" id="NF045974">
    <property type="entry name" value="conju_CD1108"/>
    <property type="match status" value="1"/>
</dbReference>
<keyword evidence="7" id="KW-0378">Hydrolase</keyword>
<dbReference type="InterPro" id="IPR051202">
    <property type="entry name" value="Peptidase_C40"/>
</dbReference>
<dbReference type="InterPro" id="IPR045798">
    <property type="entry name" value="TrbL_Firmicutes"/>
</dbReference>
<keyword evidence="6" id="KW-0949">S-adenosyl-L-methionine</keyword>